<keyword evidence="6 7" id="KW-0804">Transcription</keyword>
<comment type="caution">
    <text evidence="10">The sequence shown here is derived from an EMBL/GenBank/DDBJ whole genome shotgun (WGS) entry which is preliminary data.</text>
</comment>
<keyword evidence="3 7" id="KW-0678">Repressor</keyword>
<accession>A0ABS6TGK2</accession>
<keyword evidence="4 7" id="KW-0805">Transcription regulation</keyword>
<dbReference type="EMBL" id="JAHUZB010000006">
    <property type="protein sequence ID" value="MBV7391950.1"/>
    <property type="molecule type" value="Genomic_DNA"/>
</dbReference>
<reference evidence="10 11" key="1">
    <citation type="submission" date="2021-06" db="EMBL/GenBank/DDBJ databases">
        <title>Enterococcus alishanensis sp. nov., a novel lactic acid bacterium isolated from fresh coffee beans.</title>
        <authorList>
            <person name="Chen Y.-S."/>
        </authorList>
    </citation>
    <scope>NUCLEOTIDE SEQUENCE [LARGE SCALE GENOMIC DNA]</scope>
    <source>
        <strain evidence="10 11">ALS3</strain>
    </source>
</reference>
<dbReference type="InterPro" id="IPR041473">
    <property type="entry name" value="CtsR_C"/>
</dbReference>
<comment type="similarity">
    <text evidence="1 7">Belongs to the CtsR family.</text>
</comment>
<feature type="domain" description="CtsR N-terminal HTH" evidence="8">
    <location>
        <begin position="5"/>
        <end position="74"/>
    </location>
</feature>
<evidence type="ECO:0000256" key="5">
    <source>
        <dbReference type="ARBA" id="ARBA00023125"/>
    </source>
</evidence>
<dbReference type="Proteomes" id="UP000774130">
    <property type="component" value="Unassembled WGS sequence"/>
</dbReference>
<evidence type="ECO:0000259" key="8">
    <source>
        <dbReference type="Pfam" id="PF05848"/>
    </source>
</evidence>
<sequence length="155" mass="17826">MVSRNTSDSIEAYLKGILEDHEIIEIRRAEMAQLFNCVPSQINYVINTRFTFQRGYIVESKRGGGGYIRISKVQISDQHYFLEQLMNSFGTEISEANAFGIIQKLFEEKIVTENEGNLMLSALSKNTLGISQIENRLRARVLHGFLERLSYEKKE</sequence>
<evidence type="ECO:0000313" key="10">
    <source>
        <dbReference type="EMBL" id="MBV7391950.1"/>
    </source>
</evidence>
<keyword evidence="11" id="KW-1185">Reference proteome</keyword>
<gene>
    <name evidence="10" type="ORF">KUA55_14775</name>
</gene>
<evidence type="ECO:0000256" key="1">
    <source>
        <dbReference type="ARBA" id="ARBA00010189"/>
    </source>
</evidence>
<proteinExistence type="inferred from homology"/>
<feature type="domain" description="CtsR C-terminal dimerization" evidence="9">
    <location>
        <begin position="77"/>
        <end position="146"/>
    </location>
</feature>
<evidence type="ECO:0000256" key="4">
    <source>
        <dbReference type="ARBA" id="ARBA00023015"/>
    </source>
</evidence>
<evidence type="ECO:0000256" key="7">
    <source>
        <dbReference type="PIRNR" id="PIRNR010607"/>
    </source>
</evidence>
<dbReference type="Pfam" id="PF17727">
    <property type="entry name" value="CtsR_C"/>
    <property type="match status" value="1"/>
</dbReference>
<dbReference type="PIRSF" id="PIRSF010607">
    <property type="entry name" value="Txn_repr_CtsR"/>
    <property type="match status" value="1"/>
</dbReference>
<keyword evidence="5 7" id="KW-0238">DNA-binding</keyword>
<evidence type="ECO:0000313" key="11">
    <source>
        <dbReference type="Proteomes" id="UP000774130"/>
    </source>
</evidence>
<evidence type="ECO:0000259" key="9">
    <source>
        <dbReference type="Pfam" id="PF17727"/>
    </source>
</evidence>
<dbReference type="RefSeq" id="WP_218327166.1">
    <property type="nucleotide sequence ID" value="NZ_JAHUZB010000006.1"/>
</dbReference>
<evidence type="ECO:0000256" key="6">
    <source>
        <dbReference type="ARBA" id="ARBA00023163"/>
    </source>
</evidence>
<dbReference type="Pfam" id="PF05848">
    <property type="entry name" value="CtsR"/>
    <property type="match status" value="1"/>
</dbReference>
<name>A0ABS6TGK2_9ENTE</name>
<evidence type="ECO:0000256" key="3">
    <source>
        <dbReference type="ARBA" id="ARBA00022491"/>
    </source>
</evidence>
<evidence type="ECO:0000256" key="2">
    <source>
        <dbReference type="ARBA" id="ARBA00014129"/>
    </source>
</evidence>
<organism evidence="10 11">
    <name type="scientific">Enterococcus alishanensis</name>
    <dbReference type="NCBI Taxonomy" id="1303817"/>
    <lineage>
        <taxon>Bacteria</taxon>
        <taxon>Bacillati</taxon>
        <taxon>Bacillota</taxon>
        <taxon>Bacilli</taxon>
        <taxon>Lactobacillales</taxon>
        <taxon>Enterococcaceae</taxon>
        <taxon>Enterococcus</taxon>
    </lineage>
</organism>
<protein>
    <recommendedName>
        <fullName evidence="2 7">Transcriptional regulator CtsR</fullName>
    </recommendedName>
</protein>
<dbReference type="InterPro" id="IPR008463">
    <property type="entry name" value="CtsR"/>
</dbReference>
<dbReference type="InterPro" id="IPR040465">
    <property type="entry name" value="CtsR_N"/>
</dbReference>